<evidence type="ECO:0000313" key="2">
    <source>
        <dbReference type="Proteomes" id="UP001177670"/>
    </source>
</evidence>
<name>A0AA40KWP7_9HYME</name>
<proteinExistence type="predicted"/>
<accession>A0AA40KWP7</accession>
<comment type="caution">
    <text evidence="1">The sequence shown here is derived from an EMBL/GenBank/DDBJ whole genome shotgun (WGS) entry which is preliminary data.</text>
</comment>
<reference evidence="1" key="1">
    <citation type="submission" date="2021-10" db="EMBL/GenBank/DDBJ databases">
        <title>Melipona bicolor Genome sequencing and assembly.</title>
        <authorList>
            <person name="Araujo N.S."/>
            <person name="Arias M.C."/>
        </authorList>
    </citation>
    <scope>NUCLEOTIDE SEQUENCE</scope>
    <source>
        <strain evidence="1">USP_2M_L1-L4_2017</strain>
        <tissue evidence="1">Whole body</tissue>
    </source>
</reference>
<gene>
    <name evidence="1" type="ORF">K0M31_000403</name>
</gene>
<dbReference type="Proteomes" id="UP001177670">
    <property type="component" value="Unassembled WGS sequence"/>
</dbReference>
<dbReference type="EMBL" id="JAHYIQ010000001">
    <property type="protein sequence ID" value="KAK1135831.1"/>
    <property type="molecule type" value="Genomic_DNA"/>
</dbReference>
<evidence type="ECO:0000313" key="1">
    <source>
        <dbReference type="EMBL" id="KAK1135831.1"/>
    </source>
</evidence>
<dbReference type="AlphaFoldDB" id="A0AA40KWP7"/>
<keyword evidence="2" id="KW-1185">Reference proteome</keyword>
<protein>
    <submittedName>
        <fullName evidence="1">Uncharacterized protein</fullName>
    </submittedName>
</protein>
<sequence length="159" mass="18113">MDSSGGEDVFNAAGVACFDLVGIRAHRDRKLIGTPPLDGVGTNTNVDVAFYYKRFRKKLAKSERYELSLNKNHWKGETNKFVTSENCIRFVKSILFRRQGVETSRRHKSYAVAKQRNVADQKSTLWTGLRLNRVIDQNDGTSRIERVRMVSKDSNCVVV</sequence>
<organism evidence="1 2">
    <name type="scientific">Melipona bicolor</name>
    <dbReference type="NCBI Taxonomy" id="60889"/>
    <lineage>
        <taxon>Eukaryota</taxon>
        <taxon>Metazoa</taxon>
        <taxon>Ecdysozoa</taxon>
        <taxon>Arthropoda</taxon>
        <taxon>Hexapoda</taxon>
        <taxon>Insecta</taxon>
        <taxon>Pterygota</taxon>
        <taxon>Neoptera</taxon>
        <taxon>Endopterygota</taxon>
        <taxon>Hymenoptera</taxon>
        <taxon>Apocrita</taxon>
        <taxon>Aculeata</taxon>
        <taxon>Apoidea</taxon>
        <taxon>Anthophila</taxon>
        <taxon>Apidae</taxon>
        <taxon>Melipona</taxon>
    </lineage>
</organism>